<dbReference type="SUPFAM" id="SSF69118">
    <property type="entry name" value="AhpD-like"/>
    <property type="match status" value="1"/>
</dbReference>
<protein>
    <submittedName>
        <fullName evidence="2">4-carboxymuconolactone decarboxylase</fullName>
        <ecNumber evidence="2">4.1.1.44</ecNumber>
    </submittedName>
</protein>
<gene>
    <name evidence="2" type="ORF">HD601_001823</name>
</gene>
<evidence type="ECO:0000313" key="2">
    <source>
        <dbReference type="EMBL" id="MBB5787248.1"/>
    </source>
</evidence>
<accession>A0A7W9GNQ4</accession>
<dbReference type="Proteomes" id="UP000542813">
    <property type="component" value="Unassembled WGS sequence"/>
</dbReference>
<dbReference type="EC" id="4.1.1.44" evidence="2"/>
<evidence type="ECO:0000259" key="1">
    <source>
        <dbReference type="Pfam" id="PF02627"/>
    </source>
</evidence>
<evidence type="ECO:0000313" key="3">
    <source>
        <dbReference type="Proteomes" id="UP000542813"/>
    </source>
</evidence>
<dbReference type="PANTHER" id="PTHR34846">
    <property type="entry name" value="4-CARBOXYMUCONOLACTONE DECARBOXYLASE FAMILY PROTEIN (AFU_ORTHOLOGUE AFUA_6G11590)"/>
    <property type="match status" value="1"/>
</dbReference>
<dbReference type="Gene3D" id="1.20.1290.10">
    <property type="entry name" value="AhpD-like"/>
    <property type="match status" value="1"/>
</dbReference>
<feature type="domain" description="Carboxymuconolactone decarboxylase-like" evidence="1">
    <location>
        <begin position="57"/>
        <end position="139"/>
    </location>
</feature>
<sequence>MSATRRSRRMPPLTARDELTAEQRTLWDVVAGGPRAATAIRESGQLTGPFDVLLRSPEVGVAVAELGARLRYGSSLDRRETELVIVTAAAHWRGRYAWLRHAVYARDAGLADEVLTALAAGAEPDLATPADRAVHAVVDQLLRTGQVGDDAYAAAVELLGERKLVDVVALTGYYSLSSFLLNAFDVPLPTGAGTPWDAEPPTSERTP</sequence>
<comment type="caution">
    <text evidence="2">The sequence shown here is derived from an EMBL/GenBank/DDBJ whole genome shotgun (WGS) entry which is preliminary data.</text>
</comment>
<organism evidence="2 3">
    <name type="scientific">Jiangella mangrovi</name>
    <dbReference type="NCBI Taxonomy" id="1524084"/>
    <lineage>
        <taxon>Bacteria</taxon>
        <taxon>Bacillati</taxon>
        <taxon>Actinomycetota</taxon>
        <taxon>Actinomycetes</taxon>
        <taxon>Jiangellales</taxon>
        <taxon>Jiangellaceae</taxon>
        <taxon>Jiangella</taxon>
    </lineage>
</organism>
<dbReference type="EMBL" id="JACHMM010000001">
    <property type="protein sequence ID" value="MBB5787248.1"/>
    <property type="molecule type" value="Genomic_DNA"/>
</dbReference>
<proteinExistence type="predicted"/>
<dbReference type="GO" id="GO:0047575">
    <property type="term" value="F:4-carboxymuconolactone decarboxylase activity"/>
    <property type="evidence" value="ECO:0007669"/>
    <property type="project" value="UniProtKB-EC"/>
</dbReference>
<dbReference type="PANTHER" id="PTHR34846:SF11">
    <property type="entry name" value="4-CARBOXYMUCONOLACTONE DECARBOXYLASE FAMILY PROTEIN (AFU_ORTHOLOGUE AFUA_6G11590)"/>
    <property type="match status" value="1"/>
</dbReference>
<dbReference type="GO" id="GO:0051920">
    <property type="term" value="F:peroxiredoxin activity"/>
    <property type="evidence" value="ECO:0007669"/>
    <property type="project" value="InterPro"/>
</dbReference>
<keyword evidence="2" id="KW-0456">Lyase</keyword>
<dbReference type="Pfam" id="PF02627">
    <property type="entry name" value="CMD"/>
    <property type="match status" value="1"/>
</dbReference>
<keyword evidence="3" id="KW-1185">Reference proteome</keyword>
<dbReference type="InterPro" id="IPR029032">
    <property type="entry name" value="AhpD-like"/>
</dbReference>
<dbReference type="InterPro" id="IPR003779">
    <property type="entry name" value="CMD-like"/>
</dbReference>
<reference evidence="2 3" key="1">
    <citation type="submission" date="2020-08" db="EMBL/GenBank/DDBJ databases">
        <title>Sequencing the genomes of 1000 actinobacteria strains.</title>
        <authorList>
            <person name="Klenk H.-P."/>
        </authorList>
    </citation>
    <scope>NUCLEOTIDE SEQUENCE [LARGE SCALE GENOMIC DNA]</scope>
    <source>
        <strain evidence="2 3">DSM 102122</strain>
    </source>
</reference>
<name>A0A7W9GNQ4_9ACTN</name>
<dbReference type="AlphaFoldDB" id="A0A7W9GNQ4"/>